<feature type="chain" id="PRO_5036781124" evidence="2">
    <location>
        <begin position="16"/>
        <end position="309"/>
    </location>
</feature>
<dbReference type="InterPro" id="IPR003582">
    <property type="entry name" value="ShKT_dom"/>
</dbReference>
<accession>A0A915KIZ6</accession>
<organism evidence="4 5">
    <name type="scientific">Romanomermis culicivorax</name>
    <name type="common">Nematode worm</name>
    <dbReference type="NCBI Taxonomy" id="13658"/>
    <lineage>
        <taxon>Eukaryota</taxon>
        <taxon>Metazoa</taxon>
        <taxon>Ecdysozoa</taxon>
        <taxon>Nematoda</taxon>
        <taxon>Enoplea</taxon>
        <taxon>Dorylaimia</taxon>
        <taxon>Mermithida</taxon>
        <taxon>Mermithoidea</taxon>
        <taxon>Mermithidae</taxon>
        <taxon>Romanomermis</taxon>
    </lineage>
</organism>
<name>A0A915KIZ6_ROMCU</name>
<keyword evidence="4" id="KW-1185">Reference proteome</keyword>
<reference evidence="5" key="1">
    <citation type="submission" date="2022-11" db="UniProtKB">
        <authorList>
            <consortium name="WormBaseParasite"/>
        </authorList>
    </citation>
    <scope>IDENTIFICATION</scope>
</reference>
<evidence type="ECO:0000313" key="5">
    <source>
        <dbReference type="WBParaSite" id="nRc.2.0.1.t38805-RA"/>
    </source>
</evidence>
<comment type="caution">
    <text evidence="1">Lacks conserved residue(s) required for the propagation of feature annotation.</text>
</comment>
<sequence length="309" mass="35299">MQLLVLISIVASFAALSKEKSSTIKFIFKPKCKRQVEKNVIDPFCDDPLSKNYNNNDSTTFDDRSESTIISIENSTSDANIATPETFLEDTPSTKKVIVIQKINRTINEAIQDEIEKASREFNFSNTFDNITFEQCGPDRHPIFDILAWMKATNVSTEYESNKCFSNYHGSCQSHWKSCRLLGAQKLCPLLCNVVSNGDKCPELTNHGYAEKEQPLFDVECRDNEELNCNSLRERGDCFGLASSVSKLCPRTCHFCGETRAYLPFAPEAEKISLWLQFYDNGKYGEYGRYYRQKTDFLFDKIVEKKCAN</sequence>
<evidence type="ECO:0000256" key="2">
    <source>
        <dbReference type="SAM" id="SignalP"/>
    </source>
</evidence>
<evidence type="ECO:0000313" key="4">
    <source>
        <dbReference type="Proteomes" id="UP000887565"/>
    </source>
</evidence>
<proteinExistence type="predicted"/>
<dbReference type="Proteomes" id="UP000887565">
    <property type="component" value="Unplaced"/>
</dbReference>
<dbReference type="AlphaFoldDB" id="A0A915KIZ6"/>
<evidence type="ECO:0000259" key="3">
    <source>
        <dbReference type="PROSITE" id="PS51670"/>
    </source>
</evidence>
<protein>
    <submittedName>
        <fullName evidence="5">ShKT domain-containing protein</fullName>
    </submittedName>
</protein>
<evidence type="ECO:0000256" key="1">
    <source>
        <dbReference type="PROSITE-ProRule" id="PRU01005"/>
    </source>
</evidence>
<feature type="domain" description="ShKT" evidence="3">
    <location>
        <begin position="221"/>
        <end position="256"/>
    </location>
</feature>
<dbReference type="PROSITE" id="PS51670">
    <property type="entry name" value="SHKT"/>
    <property type="match status" value="1"/>
</dbReference>
<keyword evidence="2" id="KW-0732">Signal</keyword>
<feature type="signal peptide" evidence="2">
    <location>
        <begin position="1"/>
        <end position="15"/>
    </location>
</feature>
<dbReference type="WBParaSite" id="nRc.2.0.1.t38805-RA">
    <property type="protein sequence ID" value="nRc.2.0.1.t38805-RA"/>
    <property type="gene ID" value="nRc.2.0.1.g38805"/>
</dbReference>